<feature type="domain" description="Large ribosomal subunit protein uL5 C-terminal" evidence="5">
    <location>
        <begin position="247"/>
        <end position="346"/>
    </location>
</feature>
<reference evidence="6" key="1">
    <citation type="journal article" date="2023" name="Mol. Phylogenet. Evol.">
        <title>Genome-scale phylogeny and comparative genomics of the fungal order Sordariales.</title>
        <authorList>
            <person name="Hensen N."/>
            <person name="Bonometti L."/>
            <person name="Westerberg I."/>
            <person name="Brannstrom I.O."/>
            <person name="Guillou S."/>
            <person name="Cros-Aarteil S."/>
            <person name="Calhoun S."/>
            <person name="Haridas S."/>
            <person name="Kuo A."/>
            <person name="Mondo S."/>
            <person name="Pangilinan J."/>
            <person name="Riley R."/>
            <person name="LaButti K."/>
            <person name="Andreopoulos B."/>
            <person name="Lipzen A."/>
            <person name="Chen C."/>
            <person name="Yan M."/>
            <person name="Daum C."/>
            <person name="Ng V."/>
            <person name="Clum A."/>
            <person name="Steindorff A."/>
            <person name="Ohm R.A."/>
            <person name="Martin F."/>
            <person name="Silar P."/>
            <person name="Natvig D.O."/>
            <person name="Lalanne C."/>
            <person name="Gautier V."/>
            <person name="Ament-Velasquez S.L."/>
            <person name="Kruys A."/>
            <person name="Hutchinson M.I."/>
            <person name="Powell A.J."/>
            <person name="Barry K."/>
            <person name="Miller A.N."/>
            <person name="Grigoriev I.V."/>
            <person name="Debuchy R."/>
            <person name="Gladieux P."/>
            <person name="Hiltunen Thoren M."/>
            <person name="Johannesson H."/>
        </authorList>
    </citation>
    <scope>NUCLEOTIDE SEQUENCE</scope>
    <source>
        <strain evidence="6">CBS 990.96</strain>
    </source>
</reference>
<dbReference type="InterPro" id="IPR002132">
    <property type="entry name" value="Ribosomal_uL5"/>
</dbReference>
<organism evidence="6 7">
    <name type="scientific">Podospora fimiseda</name>
    <dbReference type="NCBI Taxonomy" id="252190"/>
    <lineage>
        <taxon>Eukaryota</taxon>
        <taxon>Fungi</taxon>
        <taxon>Dikarya</taxon>
        <taxon>Ascomycota</taxon>
        <taxon>Pezizomycotina</taxon>
        <taxon>Sordariomycetes</taxon>
        <taxon>Sordariomycetidae</taxon>
        <taxon>Sordariales</taxon>
        <taxon>Podosporaceae</taxon>
        <taxon>Podospora</taxon>
    </lineage>
</organism>
<dbReference type="PANTHER" id="PTHR11994">
    <property type="entry name" value="60S RIBOSOMAL PROTEIN L11-RELATED"/>
    <property type="match status" value="1"/>
</dbReference>
<dbReference type="GO" id="GO:0006412">
    <property type="term" value="P:translation"/>
    <property type="evidence" value="ECO:0007669"/>
    <property type="project" value="InterPro"/>
</dbReference>
<evidence type="ECO:0000256" key="4">
    <source>
        <dbReference type="SAM" id="MobiDB-lite"/>
    </source>
</evidence>
<dbReference type="Gene3D" id="3.30.1440.10">
    <property type="match status" value="1"/>
</dbReference>
<dbReference type="AlphaFoldDB" id="A0AAN7GY19"/>
<protein>
    <submittedName>
        <fullName evidence="6">Ribosomal protein L5 domain-containing protein</fullName>
    </submittedName>
</protein>
<keyword evidence="2 6" id="KW-0689">Ribosomal protein</keyword>
<gene>
    <name evidence="6" type="ORF">QBC38DRAFT_284592</name>
</gene>
<dbReference type="GO" id="GO:0005840">
    <property type="term" value="C:ribosome"/>
    <property type="evidence" value="ECO:0007669"/>
    <property type="project" value="UniProtKB-KW"/>
</dbReference>
<reference evidence="6" key="2">
    <citation type="submission" date="2023-05" db="EMBL/GenBank/DDBJ databases">
        <authorList>
            <consortium name="Lawrence Berkeley National Laboratory"/>
            <person name="Steindorff A."/>
            <person name="Hensen N."/>
            <person name="Bonometti L."/>
            <person name="Westerberg I."/>
            <person name="Brannstrom I.O."/>
            <person name="Guillou S."/>
            <person name="Cros-Aarteil S."/>
            <person name="Calhoun S."/>
            <person name="Haridas S."/>
            <person name="Kuo A."/>
            <person name="Mondo S."/>
            <person name="Pangilinan J."/>
            <person name="Riley R."/>
            <person name="Labutti K."/>
            <person name="Andreopoulos B."/>
            <person name="Lipzen A."/>
            <person name="Chen C."/>
            <person name="Yanf M."/>
            <person name="Daum C."/>
            <person name="Ng V."/>
            <person name="Clum A."/>
            <person name="Ohm R."/>
            <person name="Martin F."/>
            <person name="Silar P."/>
            <person name="Natvig D."/>
            <person name="Lalanne C."/>
            <person name="Gautier V."/>
            <person name="Ament-Velasquez S.L."/>
            <person name="Kruys A."/>
            <person name="Hutchinson M.I."/>
            <person name="Powell A.J."/>
            <person name="Barry K."/>
            <person name="Miller A.N."/>
            <person name="Grigoriev I.V."/>
            <person name="Debuchy R."/>
            <person name="Gladieux P."/>
            <person name="Thoren M.H."/>
            <person name="Johannesson H."/>
        </authorList>
    </citation>
    <scope>NUCLEOTIDE SEQUENCE</scope>
    <source>
        <strain evidence="6">CBS 990.96</strain>
    </source>
</reference>
<sequence length="352" mass="39116">MASLRGLSRPARGLPLSQASLQTFSTSSRRCAASQAAAAVAVEELAELEDSALHTPQLSPEEKEEFRPWKRQVDREFSLPSGRYTYHPPKFSRGPLHPIQSPPSSDPTARDFVPGPFNLPRLRHTYLSTCASDIMTLAYQHVPPGTEKKEAPQRLRGWDGSSPYHKNRPLRGPRGSAVLAIREKDINFTNIPELKEITVASFVPKALGDKDYLLVCRNVMLALTGTLPEITQTKADVAQWHMRAGQPAGVKTTLIGNAAYEFLDRMVNIVFPRIKDWRGIEATTGDSAGNLAWGFGPEEVKLFPEVEANYQMYAPRMIPGCRVFVKTTATSDRQARLLMQTLGVPFYGEVRN</sequence>
<dbReference type="InterPro" id="IPR022803">
    <property type="entry name" value="Ribosomal_uL5_dom_sf"/>
</dbReference>
<evidence type="ECO:0000256" key="3">
    <source>
        <dbReference type="ARBA" id="ARBA00023274"/>
    </source>
</evidence>
<evidence type="ECO:0000259" key="5">
    <source>
        <dbReference type="Pfam" id="PF00673"/>
    </source>
</evidence>
<dbReference type="SUPFAM" id="SSF55282">
    <property type="entry name" value="RL5-like"/>
    <property type="match status" value="1"/>
</dbReference>
<evidence type="ECO:0000256" key="1">
    <source>
        <dbReference type="ARBA" id="ARBA00008553"/>
    </source>
</evidence>
<accession>A0AAN7GY19</accession>
<feature type="region of interest" description="Disordered" evidence="4">
    <location>
        <begin position="145"/>
        <end position="169"/>
    </location>
</feature>
<keyword evidence="7" id="KW-1185">Reference proteome</keyword>
<evidence type="ECO:0000256" key="2">
    <source>
        <dbReference type="ARBA" id="ARBA00022980"/>
    </source>
</evidence>
<name>A0AAN7GY19_9PEZI</name>
<dbReference type="GO" id="GO:1990904">
    <property type="term" value="C:ribonucleoprotein complex"/>
    <property type="evidence" value="ECO:0007669"/>
    <property type="project" value="UniProtKB-KW"/>
</dbReference>
<dbReference type="Proteomes" id="UP001301958">
    <property type="component" value="Unassembled WGS sequence"/>
</dbReference>
<dbReference type="EMBL" id="MU865381">
    <property type="protein sequence ID" value="KAK4224855.1"/>
    <property type="molecule type" value="Genomic_DNA"/>
</dbReference>
<comment type="caution">
    <text evidence="6">The sequence shown here is derived from an EMBL/GenBank/DDBJ whole genome shotgun (WGS) entry which is preliminary data.</text>
</comment>
<dbReference type="GO" id="GO:0003735">
    <property type="term" value="F:structural constituent of ribosome"/>
    <property type="evidence" value="ECO:0007669"/>
    <property type="project" value="InterPro"/>
</dbReference>
<dbReference type="Pfam" id="PF00673">
    <property type="entry name" value="Ribosomal_L5_C"/>
    <property type="match status" value="1"/>
</dbReference>
<dbReference type="InterPro" id="IPR031309">
    <property type="entry name" value="Ribosomal_uL5_C"/>
</dbReference>
<proteinExistence type="inferred from homology"/>
<feature type="region of interest" description="Disordered" evidence="4">
    <location>
        <begin position="88"/>
        <end position="109"/>
    </location>
</feature>
<keyword evidence="3" id="KW-0687">Ribonucleoprotein</keyword>
<evidence type="ECO:0000313" key="7">
    <source>
        <dbReference type="Proteomes" id="UP001301958"/>
    </source>
</evidence>
<comment type="similarity">
    <text evidence="1">Belongs to the universal ribosomal protein uL5 family.</text>
</comment>
<feature type="compositionally biased region" description="Basic and acidic residues" evidence="4">
    <location>
        <begin position="146"/>
        <end position="157"/>
    </location>
</feature>
<evidence type="ECO:0000313" key="6">
    <source>
        <dbReference type="EMBL" id="KAK4224855.1"/>
    </source>
</evidence>